<evidence type="ECO:0000313" key="2">
    <source>
        <dbReference type="EMBL" id="AKK07897.1"/>
    </source>
</evidence>
<reference evidence="3" key="2">
    <citation type="submission" date="2015-05" db="EMBL/GenBank/DDBJ databases">
        <title>Complete genome sequence of Corynebacterium testudinoris DSM 44614, recovered from necrotic lesions in the mouth of a tortoise.</title>
        <authorList>
            <person name="Ruckert C."/>
            <person name="Albersmeier A."/>
            <person name="Winkler A."/>
            <person name="Tauch A."/>
        </authorList>
    </citation>
    <scope>NUCLEOTIDE SEQUENCE [LARGE SCALE GENOMIC DNA]</scope>
    <source>
        <strain evidence="3">DSM 44614</strain>
    </source>
</reference>
<dbReference type="Pfam" id="PF20058">
    <property type="entry name" value="DUF6457"/>
    <property type="match status" value="1"/>
</dbReference>
<accession>A0A0G3H9S5</accession>
<dbReference type="AlphaFoldDB" id="A0A0G3H9S5"/>
<proteinExistence type="predicted"/>
<evidence type="ECO:0000259" key="1">
    <source>
        <dbReference type="Pfam" id="PF20058"/>
    </source>
</evidence>
<dbReference type="KEGG" id="cted:CTEST_02210"/>
<dbReference type="OrthoDB" id="4735656at2"/>
<name>A0A0G3H9S5_9CORY</name>
<reference evidence="2 3" key="1">
    <citation type="journal article" date="2015" name="Genome Announc.">
        <title>Complete Genome Sequence of the Type Strain Corynebacterium testudinoris DSM 44614, Recovered from Necrotic Lesions in the Mouth of a Tortoise.</title>
        <authorList>
            <person name="Ruckert C."/>
            <person name="Kriete M."/>
            <person name="Jaenicke S."/>
            <person name="Winkler A."/>
            <person name="Tauch A."/>
        </authorList>
    </citation>
    <scope>NUCLEOTIDE SEQUENCE [LARGE SCALE GENOMIC DNA]</scope>
    <source>
        <strain evidence="2 3">DSM 44614</strain>
    </source>
</reference>
<organism evidence="2 3">
    <name type="scientific">Corynebacterium testudinoris</name>
    <dbReference type="NCBI Taxonomy" id="136857"/>
    <lineage>
        <taxon>Bacteria</taxon>
        <taxon>Bacillati</taxon>
        <taxon>Actinomycetota</taxon>
        <taxon>Actinomycetes</taxon>
        <taxon>Mycobacteriales</taxon>
        <taxon>Corynebacteriaceae</taxon>
        <taxon>Corynebacterium</taxon>
    </lineage>
</organism>
<protein>
    <recommendedName>
        <fullName evidence="1">DUF6457 domain-containing protein</fullName>
    </recommendedName>
</protein>
<dbReference type="EMBL" id="CP011545">
    <property type="protein sequence ID" value="AKK07897.1"/>
    <property type="molecule type" value="Genomic_DNA"/>
</dbReference>
<dbReference type="RefSeq" id="WP_047252341.1">
    <property type="nucleotide sequence ID" value="NZ_CP011545.1"/>
</dbReference>
<dbReference type="Proteomes" id="UP000035540">
    <property type="component" value="Chromosome"/>
</dbReference>
<dbReference type="PATRIC" id="fig|136857.5.peg.432"/>
<evidence type="ECO:0000313" key="3">
    <source>
        <dbReference type="Proteomes" id="UP000035540"/>
    </source>
</evidence>
<dbReference type="STRING" id="136857.CTEST_02210"/>
<dbReference type="InterPro" id="IPR045598">
    <property type="entry name" value="DUF6457"/>
</dbReference>
<gene>
    <name evidence="2" type="ORF">CTEST_02210</name>
</gene>
<feature type="domain" description="DUF6457" evidence="1">
    <location>
        <begin position="10"/>
        <end position="88"/>
    </location>
</feature>
<sequence>MNARKDENLASAHTWLTTAATSLDLEPSLVNDLMRDILDLTRDVAHGPSRPAAPVTAFLLGLAVGRETSDAEETVALTKSQVHALQAMLKEMS</sequence>
<keyword evidence="3" id="KW-1185">Reference proteome</keyword>